<keyword evidence="7" id="KW-0378">Hydrolase</keyword>
<sequence length="691" mass="80585">MDRENLINLQAIKMTKKVPSIDGRKKEFVYTQQDHTLVIGQINKKNRSGKHTMQHWATNVDDQRDDNGVIIIQRCSGCALNDKRVNKGSHGCYFNKNHSDLACINRISSCKNIPNTKSIKDVLEIRNCPEKQYIPERIPGLIQIYDYDTALIQNTLSNKEAVIQHTAILHHVRSLFNPTDMINIYTDGSLTTRFNANSNTFTKHMGTGWVILNDKEEVILECSSSITEWPSSTRAELGAILSAILVLQTRQRVNIFTDSQAAIDSINHTRINLTNGKNKIRVWCKSNNHSIVSSIINLVDSKHLELKLIKVKGHSGVKGNEEADRVAKNDTERLTCITINDSQQKDLKYDIYWDGKRVDRHIRKFIDNICESVLEVAWSFNRAHRTIFQDTTCVIEEKVTWALFKKNTGLNCTTSTINDRFIKHLKLTNNLLPTLEIMKERRYDLYGDVKCRMCLEENEDDDHIIYCQQLRDKWLMVANNTIHKCDQMLKDLLSQEKYLQLNQEDTQQLFFWNRNFFGHTIDPNQELPIPFVHLMLKNFFPKEKYREIKLIVKSEKATLTITTFFLEIFVNEFYKIIWQPRCNLTTEWERTKGIKKQDLRKKIPAHQHITYERTLTQQIEGDTYDLKGRKILKHSEQWSIALGKTRQYIDQLIREGNRVIWKLLWEDIGEFYIGDGRAQEQSIGWGTGSEF</sequence>
<evidence type="ECO:0000256" key="5">
    <source>
        <dbReference type="ARBA" id="ARBA00022723"/>
    </source>
</evidence>
<keyword evidence="5" id="KW-0479">Metal-binding</keyword>
<dbReference type="VEuPathDB" id="FungiDB:FUN_013417"/>
<evidence type="ECO:0000256" key="2">
    <source>
        <dbReference type="ARBA" id="ARBA00005300"/>
    </source>
</evidence>
<dbReference type="CDD" id="cd09276">
    <property type="entry name" value="Rnase_HI_RT_non_LTR"/>
    <property type="match status" value="1"/>
</dbReference>
<dbReference type="Pfam" id="PF00075">
    <property type="entry name" value="RNase_H"/>
    <property type="match status" value="1"/>
</dbReference>
<name>A0A2I1GCN5_9GLOM</name>
<evidence type="ECO:0000256" key="1">
    <source>
        <dbReference type="ARBA" id="ARBA00000077"/>
    </source>
</evidence>
<evidence type="ECO:0000256" key="6">
    <source>
        <dbReference type="ARBA" id="ARBA00022759"/>
    </source>
</evidence>
<dbReference type="PANTHER" id="PTHR10642:SF26">
    <property type="entry name" value="RIBONUCLEASE H1"/>
    <property type="match status" value="1"/>
</dbReference>
<evidence type="ECO:0000259" key="8">
    <source>
        <dbReference type="PROSITE" id="PS50879"/>
    </source>
</evidence>
<dbReference type="PANTHER" id="PTHR10642">
    <property type="entry name" value="RIBONUCLEASE H1"/>
    <property type="match status" value="1"/>
</dbReference>
<dbReference type="AlphaFoldDB" id="A0A2I1GCN5"/>
<evidence type="ECO:0000256" key="7">
    <source>
        <dbReference type="ARBA" id="ARBA00022801"/>
    </source>
</evidence>
<dbReference type="EC" id="3.1.26.4" evidence="3"/>
<comment type="caution">
    <text evidence="9">The sequence shown here is derived from an EMBL/GenBank/DDBJ whole genome shotgun (WGS) entry which is preliminary data.</text>
</comment>
<evidence type="ECO:0000256" key="4">
    <source>
        <dbReference type="ARBA" id="ARBA00022722"/>
    </source>
</evidence>
<evidence type="ECO:0000313" key="9">
    <source>
        <dbReference type="EMBL" id="PKY44387.1"/>
    </source>
</evidence>
<dbReference type="GO" id="GO:0003676">
    <property type="term" value="F:nucleic acid binding"/>
    <property type="evidence" value="ECO:0007669"/>
    <property type="project" value="InterPro"/>
</dbReference>
<evidence type="ECO:0000256" key="3">
    <source>
        <dbReference type="ARBA" id="ARBA00012180"/>
    </source>
</evidence>
<dbReference type="VEuPathDB" id="FungiDB:RhiirFUN_018549"/>
<dbReference type="Gene3D" id="3.30.420.10">
    <property type="entry name" value="Ribonuclease H-like superfamily/Ribonuclease H"/>
    <property type="match status" value="1"/>
</dbReference>
<keyword evidence="10" id="KW-1185">Reference proteome</keyword>
<gene>
    <name evidence="9" type="ORF">RhiirA4_513523</name>
</gene>
<dbReference type="PROSITE" id="PS50879">
    <property type="entry name" value="RNASE_H_1"/>
    <property type="match status" value="1"/>
</dbReference>
<dbReference type="Proteomes" id="UP000234323">
    <property type="component" value="Unassembled WGS sequence"/>
</dbReference>
<comment type="catalytic activity">
    <reaction evidence="1">
        <text>Endonucleolytic cleavage to 5'-phosphomonoester.</text>
        <dbReference type="EC" id="3.1.26.4"/>
    </reaction>
</comment>
<dbReference type="GO" id="GO:0043137">
    <property type="term" value="P:DNA replication, removal of RNA primer"/>
    <property type="evidence" value="ECO:0007669"/>
    <property type="project" value="TreeGrafter"/>
</dbReference>
<dbReference type="VEuPathDB" id="FungiDB:RhiirA1_444707"/>
<reference evidence="9 10" key="1">
    <citation type="submission" date="2015-10" db="EMBL/GenBank/DDBJ databases">
        <title>Genome analyses suggest a sexual origin of heterokaryosis in a supposedly ancient asexual fungus.</title>
        <authorList>
            <person name="Ropars J."/>
            <person name="Sedzielewska K."/>
            <person name="Noel J."/>
            <person name="Charron P."/>
            <person name="Farinelli L."/>
            <person name="Marton T."/>
            <person name="Kruger M."/>
            <person name="Pelin A."/>
            <person name="Brachmann A."/>
            <person name="Corradi N."/>
        </authorList>
    </citation>
    <scope>NUCLEOTIDE SEQUENCE [LARGE SCALE GENOMIC DNA]</scope>
    <source>
        <strain evidence="9 10">A4</strain>
    </source>
</reference>
<proteinExistence type="inferred from homology"/>
<evidence type="ECO:0000313" key="10">
    <source>
        <dbReference type="Proteomes" id="UP000234323"/>
    </source>
</evidence>
<accession>A0A2I1GCN5</accession>
<protein>
    <recommendedName>
        <fullName evidence="3">ribonuclease H</fullName>
        <ecNumber evidence="3">3.1.26.4</ecNumber>
    </recommendedName>
</protein>
<comment type="similarity">
    <text evidence="2">Belongs to the RNase H family.</text>
</comment>
<dbReference type="InterPro" id="IPR036397">
    <property type="entry name" value="RNaseH_sf"/>
</dbReference>
<organism evidence="9 10">
    <name type="scientific">Rhizophagus irregularis</name>
    <dbReference type="NCBI Taxonomy" id="588596"/>
    <lineage>
        <taxon>Eukaryota</taxon>
        <taxon>Fungi</taxon>
        <taxon>Fungi incertae sedis</taxon>
        <taxon>Mucoromycota</taxon>
        <taxon>Glomeromycotina</taxon>
        <taxon>Glomeromycetes</taxon>
        <taxon>Glomerales</taxon>
        <taxon>Glomeraceae</taxon>
        <taxon>Rhizophagus</taxon>
    </lineage>
</organism>
<dbReference type="GO" id="GO:0004523">
    <property type="term" value="F:RNA-DNA hybrid ribonuclease activity"/>
    <property type="evidence" value="ECO:0007669"/>
    <property type="project" value="UniProtKB-EC"/>
</dbReference>
<dbReference type="InterPro" id="IPR002156">
    <property type="entry name" value="RNaseH_domain"/>
</dbReference>
<dbReference type="EMBL" id="LLXI01000319">
    <property type="protein sequence ID" value="PKY44387.1"/>
    <property type="molecule type" value="Genomic_DNA"/>
</dbReference>
<feature type="domain" description="RNase H type-1" evidence="8">
    <location>
        <begin position="178"/>
        <end position="332"/>
    </location>
</feature>
<dbReference type="InterPro" id="IPR012337">
    <property type="entry name" value="RNaseH-like_sf"/>
</dbReference>
<dbReference type="VEuPathDB" id="FungiDB:RhiirA1_446223"/>
<dbReference type="GO" id="GO:0046872">
    <property type="term" value="F:metal ion binding"/>
    <property type="evidence" value="ECO:0007669"/>
    <property type="project" value="UniProtKB-KW"/>
</dbReference>
<keyword evidence="4" id="KW-0540">Nuclease</keyword>
<dbReference type="SUPFAM" id="SSF53098">
    <property type="entry name" value="Ribonuclease H-like"/>
    <property type="match status" value="1"/>
</dbReference>
<dbReference type="InterPro" id="IPR050092">
    <property type="entry name" value="RNase_H"/>
</dbReference>
<keyword evidence="6" id="KW-0255">Endonuclease</keyword>
<dbReference type="VEuPathDB" id="FungiDB:FUN_008899"/>